<dbReference type="AlphaFoldDB" id="U6SNW7"/>
<feature type="binding site" evidence="8">
    <location>
        <position position="15"/>
    </location>
    <ligand>
        <name>substrate</name>
    </ligand>
</feature>
<dbReference type="Proteomes" id="UP000017170">
    <property type="component" value="Unassembled WGS sequence"/>
</dbReference>
<protein>
    <recommendedName>
        <fullName evidence="3 6">Alanine dehydrogenase</fullName>
        <ecNumber evidence="3 6">1.4.1.1</ecNumber>
    </recommendedName>
</protein>
<evidence type="ECO:0000256" key="4">
    <source>
        <dbReference type="ARBA" id="ARBA00023002"/>
    </source>
</evidence>
<dbReference type="PIRSF" id="PIRSF000183">
    <property type="entry name" value="Alanine_dh"/>
    <property type="match status" value="1"/>
</dbReference>
<evidence type="ECO:0000259" key="11">
    <source>
        <dbReference type="SMART" id="SM01003"/>
    </source>
</evidence>
<name>U6SNW7_9BACI</name>
<feature type="binding site" evidence="8">
    <location>
        <position position="75"/>
    </location>
    <ligand>
        <name>substrate</name>
    </ligand>
</feature>
<keyword evidence="9" id="KW-0547">Nucleotide-binding</keyword>
<feature type="binding site" evidence="9">
    <location>
        <position position="279"/>
    </location>
    <ligand>
        <name>NAD(+)</name>
        <dbReference type="ChEBI" id="CHEBI:57540"/>
    </ligand>
</feature>
<proteinExistence type="inferred from homology"/>
<accession>U6SNW7</accession>
<dbReference type="SMART" id="SM01003">
    <property type="entry name" value="AlaDh_PNT_N"/>
    <property type="match status" value="1"/>
</dbReference>
<dbReference type="UniPathway" id="UPA00527">
    <property type="reaction ID" value="UER00585"/>
</dbReference>
<feature type="binding site" evidence="9">
    <location>
        <position position="219"/>
    </location>
    <ligand>
        <name>NAD(+)</name>
        <dbReference type="ChEBI" id="CHEBI:57540"/>
    </ligand>
</feature>
<dbReference type="RefSeq" id="WP_022628082.1">
    <property type="nucleotide sequence ID" value="NZ_ATAE01000026.1"/>
</dbReference>
<feature type="domain" description="Alanine dehydrogenase/pyridine nucleotide transhydrogenase N-terminal" evidence="11">
    <location>
        <begin position="4"/>
        <end position="136"/>
    </location>
</feature>
<evidence type="ECO:0000256" key="2">
    <source>
        <dbReference type="ARBA" id="ARBA00005689"/>
    </source>
</evidence>
<feature type="binding site" evidence="9">
    <location>
        <begin position="266"/>
        <end position="269"/>
    </location>
    <ligand>
        <name>NAD(+)</name>
        <dbReference type="ChEBI" id="CHEBI:57540"/>
    </ligand>
</feature>
<dbReference type="EMBL" id="ATAE01000026">
    <property type="protein sequence ID" value="ERN53313.1"/>
    <property type="molecule type" value="Genomic_DNA"/>
</dbReference>
<dbReference type="PATRIC" id="fig|1188261.3.peg.1801"/>
<evidence type="ECO:0000256" key="5">
    <source>
        <dbReference type="ARBA" id="ARBA00023027"/>
    </source>
</evidence>
<evidence type="ECO:0000256" key="7">
    <source>
        <dbReference type="PIRSR" id="PIRSR000183-1"/>
    </source>
</evidence>
<dbReference type="InterPro" id="IPR008141">
    <property type="entry name" value="Ala_DH"/>
</dbReference>
<keyword evidence="5 6" id="KW-0520">NAD</keyword>
<dbReference type="PANTHER" id="PTHR42795:SF1">
    <property type="entry name" value="ALANINE DEHYDROGENASE"/>
    <property type="match status" value="1"/>
</dbReference>
<feature type="binding site" evidence="9">
    <location>
        <position position="197"/>
    </location>
    <ligand>
        <name>NAD(+)</name>
        <dbReference type="ChEBI" id="CHEBI:57540"/>
    </ligand>
</feature>
<comment type="caution">
    <text evidence="12">The sequence shown here is derived from an EMBL/GenBank/DDBJ whole genome shotgun (WGS) entry which is preliminary data.</text>
</comment>
<dbReference type="InterPro" id="IPR036291">
    <property type="entry name" value="NAD(P)-bd_dom_sf"/>
</dbReference>
<dbReference type="GO" id="GO:0005886">
    <property type="term" value="C:plasma membrane"/>
    <property type="evidence" value="ECO:0007669"/>
    <property type="project" value="TreeGrafter"/>
</dbReference>
<feature type="binding site" evidence="9">
    <location>
        <begin position="238"/>
        <end position="239"/>
    </location>
    <ligand>
        <name>NAD(+)</name>
        <dbReference type="ChEBI" id="CHEBI:57540"/>
    </ligand>
</feature>
<dbReference type="SUPFAM" id="SSF52283">
    <property type="entry name" value="Formate/glycerate dehydrogenase catalytic domain-like"/>
    <property type="match status" value="1"/>
</dbReference>
<dbReference type="Gene3D" id="3.40.50.720">
    <property type="entry name" value="NAD(P)-binding Rossmann-like Domain"/>
    <property type="match status" value="2"/>
</dbReference>
<evidence type="ECO:0000256" key="9">
    <source>
        <dbReference type="PIRSR" id="PIRSR000183-3"/>
    </source>
</evidence>
<dbReference type="SUPFAM" id="SSF51735">
    <property type="entry name" value="NAD(P)-binding Rossmann-fold domains"/>
    <property type="match status" value="1"/>
</dbReference>
<reference evidence="12 13" key="1">
    <citation type="journal article" date="2013" name="Genome Announc.">
        <title>Genome Sequence of the Extreme Obligate Alkaliphile Bacillus marmarensis Strain DSM 21297.</title>
        <authorList>
            <person name="Wernick D.G."/>
            <person name="Choi K.Y."/>
            <person name="Tat C.A."/>
            <person name="Lafontaine Rivera J.G."/>
            <person name="Liao J.C."/>
        </authorList>
    </citation>
    <scope>NUCLEOTIDE SEQUENCE [LARGE SCALE GENOMIC DNA]</scope>
    <source>
        <strain evidence="12 13">DSM 21297</strain>
    </source>
</reference>
<evidence type="ECO:0000256" key="6">
    <source>
        <dbReference type="PIRNR" id="PIRNR000183"/>
    </source>
</evidence>
<comment type="pathway">
    <text evidence="1">Amino-acid degradation; L-alanine degradation via dehydrogenase pathway; NH(3) and pyruvate from L-alanine: step 1/1.</text>
</comment>
<dbReference type="InterPro" id="IPR007886">
    <property type="entry name" value="AlaDH/PNT_N"/>
</dbReference>
<feature type="binding site" evidence="9">
    <location>
        <position position="133"/>
    </location>
    <ligand>
        <name>NAD(+)</name>
        <dbReference type="ChEBI" id="CHEBI:57540"/>
    </ligand>
</feature>
<feature type="domain" description="Alanine dehydrogenase/pyridine nucleotide transhydrogenase NAD(H)-binding" evidence="10">
    <location>
        <begin position="148"/>
        <end position="297"/>
    </location>
</feature>
<evidence type="ECO:0000256" key="8">
    <source>
        <dbReference type="PIRSR" id="PIRSR000183-2"/>
    </source>
</evidence>
<evidence type="ECO:0000313" key="13">
    <source>
        <dbReference type="Proteomes" id="UP000017170"/>
    </source>
</evidence>
<dbReference type="Pfam" id="PF05222">
    <property type="entry name" value="AlaDh_PNT_N"/>
    <property type="match status" value="1"/>
</dbReference>
<feature type="binding site" evidence="9">
    <location>
        <begin position="298"/>
        <end position="301"/>
    </location>
    <ligand>
        <name>NAD(+)</name>
        <dbReference type="ChEBI" id="CHEBI:57540"/>
    </ligand>
</feature>
<dbReference type="NCBIfam" id="TIGR00518">
    <property type="entry name" value="alaDH"/>
    <property type="match status" value="1"/>
</dbReference>
<dbReference type="GO" id="GO:0042853">
    <property type="term" value="P:L-alanine catabolic process"/>
    <property type="evidence" value="ECO:0007669"/>
    <property type="project" value="UniProtKB-UniPathway"/>
</dbReference>
<feature type="active site" description="Proton donor/acceptor" evidence="7">
    <location>
        <position position="269"/>
    </location>
</feature>
<feature type="binding site" evidence="9">
    <location>
        <position position="202"/>
    </location>
    <ligand>
        <name>NAD(+)</name>
        <dbReference type="ChEBI" id="CHEBI:57540"/>
    </ligand>
</feature>
<dbReference type="GO" id="GO:0000166">
    <property type="term" value="F:nucleotide binding"/>
    <property type="evidence" value="ECO:0007669"/>
    <property type="project" value="UniProtKB-KW"/>
</dbReference>
<feature type="active site" description="Proton donor/acceptor" evidence="7">
    <location>
        <position position="96"/>
    </location>
</feature>
<keyword evidence="13" id="KW-1185">Reference proteome</keyword>
<comment type="catalytic activity">
    <reaction evidence="6">
        <text>L-alanine + NAD(+) + H2O = pyruvate + NH4(+) + NADH + H(+)</text>
        <dbReference type="Rhea" id="RHEA:18405"/>
        <dbReference type="ChEBI" id="CHEBI:15361"/>
        <dbReference type="ChEBI" id="CHEBI:15377"/>
        <dbReference type="ChEBI" id="CHEBI:15378"/>
        <dbReference type="ChEBI" id="CHEBI:28938"/>
        <dbReference type="ChEBI" id="CHEBI:57540"/>
        <dbReference type="ChEBI" id="CHEBI:57945"/>
        <dbReference type="ChEBI" id="CHEBI:57972"/>
        <dbReference type="EC" id="1.4.1.1"/>
    </reaction>
</comment>
<dbReference type="EC" id="1.4.1.1" evidence="3 6"/>
<organism evidence="12 13">
    <name type="scientific">Alkalihalophilus marmarensis DSM 21297</name>
    <dbReference type="NCBI Taxonomy" id="1188261"/>
    <lineage>
        <taxon>Bacteria</taxon>
        <taxon>Bacillati</taxon>
        <taxon>Bacillota</taxon>
        <taxon>Bacilli</taxon>
        <taxon>Bacillales</taxon>
        <taxon>Bacillaceae</taxon>
        <taxon>Alkalihalophilus</taxon>
    </lineage>
</organism>
<evidence type="ECO:0000256" key="3">
    <source>
        <dbReference type="ARBA" id="ARBA00012897"/>
    </source>
</evidence>
<dbReference type="PROSITE" id="PS00837">
    <property type="entry name" value="ALADH_PNT_2"/>
    <property type="match status" value="1"/>
</dbReference>
<dbReference type="InterPro" id="IPR008143">
    <property type="entry name" value="Ala_DH/PNT_CS2"/>
</dbReference>
<evidence type="ECO:0000259" key="10">
    <source>
        <dbReference type="SMART" id="SM01002"/>
    </source>
</evidence>
<dbReference type="FunFam" id="3.40.50.720:FF:000049">
    <property type="entry name" value="Alanine dehydrogenase"/>
    <property type="match status" value="1"/>
</dbReference>
<comment type="similarity">
    <text evidence="2 6">Belongs to the AlaDH/PNT family.</text>
</comment>
<dbReference type="SMART" id="SM01002">
    <property type="entry name" value="AlaDh_PNT_C"/>
    <property type="match status" value="1"/>
</dbReference>
<gene>
    <name evidence="12" type="ORF">A33I_11805</name>
</gene>
<dbReference type="PANTHER" id="PTHR42795">
    <property type="entry name" value="ALANINE DEHYDROGENASE"/>
    <property type="match status" value="1"/>
</dbReference>
<evidence type="ECO:0000256" key="1">
    <source>
        <dbReference type="ARBA" id="ARBA00005206"/>
    </source>
</evidence>
<dbReference type="GO" id="GO:0000286">
    <property type="term" value="F:alanine dehydrogenase activity"/>
    <property type="evidence" value="ECO:0007669"/>
    <property type="project" value="UniProtKB-UniRule"/>
</dbReference>
<sequence>MLIGVPMEIKNNENRVAMTPASVMTLVQAGHHVLIEKNAGIGSGFSDEQYVQAGAEIEADPAAIWEKADMIMKVKEPLPSEYAYFRKGLILFTYLHLAAEAELAKALVEKEVTAIAYETVQVGRTLPLLTPMSEVAGRMASQIGAQFLEKPKGGKGILLSGVPGVKRGKVTVIGGGVVGTNAAKIAMGLGADVTIMDLSPERLRQLDDLYGTDIQTMMSNPLNIAEAVAESDLVIGAVLIPGAKAPKLVTEEMIKSMKAGSVVVDVAIDQGGIIETVDRITTHDEPTYTKHDVVHYAVANMPGAVPRTSTIALTNVTIPYALQIANKGVHRAIEENPALELGLNTAGGTVTYEAVARDLGYEYLAPREALKTLQS</sequence>
<dbReference type="CDD" id="cd05305">
    <property type="entry name" value="L-AlaDH"/>
    <property type="match status" value="1"/>
</dbReference>
<evidence type="ECO:0000313" key="12">
    <source>
        <dbReference type="EMBL" id="ERN53313.1"/>
    </source>
</evidence>
<dbReference type="Pfam" id="PF01262">
    <property type="entry name" value="AlaDh_PNT_C"/>
    <property type="match status" value="1"/>
</dbReference>
<keyword evidence="4 6" id="KW-0560">Oxidoreductase</keyword>
<dbReference type="InterPro" id="IPR007698">
    <property type="entry name" value="AlaDH/PNT_NAD(H)-bd"/>
</dbReference>